<feature type="non-terminal residue" evidence="2">
    <location>
        <position position="1"/>
    </location>
</feature>
<feature type="region of interest" description="Disordered" evidence="1">
    <location>
        <begin position="1"/>
        <end position="36"/>
    </location>
</feature>
<keyword evidence="3" id="KW-1185">Reference proteome</keyword>
<organism evidence="2 3">
    <name type="scientific">Macrophomina phaseolina</name>
    <dbReference type="NCBI Taxonomy" id="35725"/>
    <lineage>
        <taxon>Eukaryota</taxon>
        <taxon>Fungi</taxon>
        <taxon>Dikarya</taxon>
        <taxon>Ascomycota</taxon>
        <taxon>Pezizomycotina</taxon>
        <taxon>Dothideomycetes</taxon>
        <taxon>Dothideomycetes incertae sedis</taxon>
        <taxon>Botryosphaeriales</taxon>
        <taxon>Botryosphaeriaceae</taxon>
        <taxon>Macrophomina</taxon>
    </lineage>
</organism>
<name>A0ABQ8GMQ6_9PEZI</name>
<dbReference type="EMBL" id="JAGTJR010000004">
    <property type="protein sequence ID" value="KAH7061047.1"/>
    <property type="molecule type" value="Genomic_DNA"/>
</dbReference>
<evidence type="ECO:0000313" key="3">
    <source>
        <dbReference type="Proteomes" id="UP000774617"/>
    </source>
</evidence>
<comment type="caution">
    <text evidence="2">The sequence shown here is derived from an EMBL/GenBank/DDBJ whole genome shotgun (WGS) entry which is preliminary data.</text>
</comment>
<gene>
    <name evidence="2" type="ORF">B0J12DRAFT_541492</name>
</gene>
<dbReference type="Proteomes" id="UP000774617">
    <property type="component" value="Unassembled WGS sequence"/>
</dbReference>
<accession>A0ABQ8GMQ6</accession>
<proteinExistence type="predicted"/>
<evidence type="ECO:0000313" key="2">
    <source>
        <dbReference type="EMBL" id="KAH7061047.1"/>
    </source>
</evidence>
<feature type="non-terminal residue" evidence="2">
    <location>
        <position position="52"/>
    </location>
</feature>
<protein>
    <submittedName>
        <fullName evidence="2">Uncharacterized protein</fullName>
    </submittedName>
</protein>
<reference evidence="2 3" key="1">
    <citation type="journal article" date="2021" name="Nat. Commun.">
        <title>Genetic determinants of endophytism in the Arabidopsis root mycobiome.</title>
        <authorList>
            <person name="Mesny F."/>
            <person name="Miyauchi S."/>
            <person name="Thiergart T."/>
            <person name="Pickel B."/>
            <person name="Atanasova L."/>
            <person name="Karlsson M."/>
            <person name="Huettel B."/>
            <person name="Barry K.W."/>
            <person name="Haridas S."/>
            <person name="Chen C."/>
            <person name="Bauer D."/>
            <person name="Andreopoulos W."/>
            <person name="Pangilinan J."/>
            <person name="LaButti K."/>
            <person name="Riley R."/>
            <person name="Lipzen A."/>
            <person name="Clum A."/>
            <person name="Drula E."/>
            <person name="Henrissat B."/>
            <person name="Kohler A."/>
            <person name="Grigoriev I.V."/>
            <person name="Martin F.M."/>
            <person name="Hacquard S."/>
        </authorList>
    </citation>
    <scope>NUCLEOTIDE SEQUENCE [LARGE SCALE GENOMIC DNA]</scope>
    <source>
        <strain evidence="2 3">MPI-SDFR-AT-0080</strain>
    </source>
</reference>
<evidence type="ECO:0000256" key="1">
    <source>
        <dbReference type="SAM" id="MobiDB-lite"/>
    </source>
</evidence>
<sequence length="52" mass="5888">DATRHLQRSASLNLSILRQPEREKTPPSPVVDMDIGPWSTEAMDLFDWKPPG</sequence>